<reference evidence="1 2" key="1">
    <citation type="submission" date="2019-03" db="EMBL/GenBank/DDBJ databases">
        <title>First draft genome of Liparis tanakae, snailfish: a comprehensive survey of snailfish specific genes.</title>
        <authorList>
            <person name="Kim W."/>
            <person name="Song I."/>
            <person name="Jeong J.-H."/>
            <person name="Kim D."/>
            <person name="Kim S."/>
            <person name="Ryu S."/>
            <person name="Song J.Y."/>
            <person name="Lee S.K."/>
        </authorList>
    </citation>
    <scope>NUCLEOTIDE SEQUENCE [LARGE SCALE GENOMIC DNA]</scope>
    <source>
        <tissue evidence="1">Muscle</tissue>
    </source>
</reference>
<organism evidence="1 2">
    <name type="scientific">Liparis tanakae</name>
    <name type="common">Tanaka's snailfish</name>
    <dbReference type="NCBI Taxonomy" id="230148"/>
    <lineage>
        <taxon>Eukaryota</taxon>
        <taxon>Metazoa</taxon>
        <taxon>Chordata</taxon>
        <taxon>Craniata</taxon>
        <taxon>Vertebrata</taxon>
        <taxon>Euteleostomi</taxon>
        <taxon>Actinopterygii</taxon>
        <taxon>Neopterygii</taxon>
        <taxon>Teleostei</taxon>
        <taxon>Neoteleostei</taxon>
        <taxon>Acanthomorphata</taxon>
        <taxon>Eupercaria</taxon>
        <taxon>Perciformes</taxon>
        <taxon>Cottioidei</taxon>
        <taxon>Cottales</taxon>
        <taxon>Liparidae</taxon>
        <taxon>Liparis</taxon>
    </lineage>
</organism>
<comment type="caution">
    <text evidence="1">The sequence shown here is derived from an EMBL/GenBank/DDBJ whole genome shotgun (WGS) entry which is preliminary data.</text>
</comment>
<dbReference type="Proteomes" id="UP000314294">
    <property type="component" value="Unassembled WGS sequence"/>
</dbReference>
<keyword evidence="2" id="KW-1185">Reference proteome</keyword>
<dbReference type="EMBL" id="SRLO01000060">
    <property type="protein sequence ID" value="TNN79892.1"/>
    <property type="molecule type" value="Genomic_DNA"/>
</dbReference>
<sequence length="63" mass="7089">MRPWRPSRHRLRLSSFCRSSQSIEEVKGQGHLVIELLGALSSRPPVDQVFVDMEVATKAATNI</sequence>
<evidence type="ECO:0000313" key="1">
    <source>
        <dbReference type="EMBL" id="TNN79892.1"/>
    </source>
</evidence>
<protein>
    <submittedName>
        <fullName evidence="1">Uncharacterized protein</fullName>
    </submittedName>
</protein>
<name>A0A4Z2IRM0_9TELE</name>
<dbReference type="AlphaFoldDB" id="A0A4Z2IRM0"/>
<gene>
    <name evidence="1" type="ORF">EYF80_009929</name>
</gene>
<proteinExistence type="predicted"/>
<accession>A0A4Z2IRM0</accession>
<evidence type="ECO:0000313" key="2">
    <source>
        <dbReference type="Proteomes" id="UP000314294"/>
    </source>
</evidence>